<comment type="caution">
    <text evidence="3">The sequence shown here is derived from an EMBL/GenBank/DDBJ whole genome shotgun (WGS) entry which is preliminary data.</text>
</comment>
<dbReference type="InterPro" id="IPR011600">
    <property type="entry name" value="Pept_C14_caspase"/>
</dbReference>
<dbReference type="AlphaFoldDB" id="A0A3D9H6P0"/>
<dbReference type="GO" id="GO:0004197">
    <property type="term" value="F:cysteine-type endopeptidase activity"/>
    <property type="evidence" value="ECO:0007669"/>
    <property type="project" value="InterPro"/>
</dbReference>
<dbReference type="InterPro" id="IPR029030">
    <property type="entry name" value="Caspase-like_dom_sf"/>
</dbReference>
<evidence type="ECO:0000313" key="3">
    <source>
        <dbReference type="EMBL" id="RED44811.1"/>
    </source>
</evidence>
<proteinExistence type="predicted"/>
<name>A0A3D9H6P0_9PROT</name>
<feature type="chain" id="PRO_5017791779" evidence="1">
    <location>
        <begin position="20"/>
        <end position="454"/>
    </location>
</feature>
<dbReference type="RefSeq" id="WP_181905474.1">
    <property type="nucleotide sequence ID" value="NZ_QRDW01000013.1"/>
</dbReference>
<evidence type="ECO:0000259" key="2">
    <source>
        <dbReference type="Pfam" id="PF00656"/>
    </source>
</evidence>
<dbReference type="Pfam" id="PF00656">
    <property type="entry name" value="Peptidase_C14"/>
    <property type="match status" value="1"/>
</dbReference>
<dbReference type="Gene3D" id="3.40.50.1460">
    <property type="match status" value="1"/>
</dbReference>
<keyword evidence="4" id="KW-1185">Reference proteome</keyword>
<reference evidence="3 4" key="1">
    <citation type="submission" date="2018-07" db="EMBL/GenBank/DDBJ databases">
        <title>Genomic Encyclopedia of Type Strains, Phase III (KMG-III): the genomes of soil and plant-associated and newly described type strains.</title>
        <authorList>
            <person name="Whitman W."/>
        </authorList>
    </citation>
    <scope>NUCLEOTIDE SEQUENCE [LARGE SCALE GENOMIC DNA]</scope>
    <source>
        <strain evidence="3 4">CECT 8488</strain>
    </source>
</reference>
<dbReference type="PROSITE" id="PS51257">
    <property type="entry name" value="PROKAR_LIPOPROTEIN"/>
    <property type="match status" value="1"/>
</dbReference>
<sequence length="454" mass="48543">MRNVPMIIGLLLILAGCQAGRGVSYTDQVADARPEEGAVQVKILANAAAWRDTGVTVQPGKVYRVTATGSWRSHPVCRFVGPDGQNAYGGFCMAIAANRVIPEASHPTLIGRIGNGRGFVVGSSLEIRPSEAGRLFLRMNDVDGSTVNNEGEVLATIRSDGAVIASTAPSATASSKAPVPQTASRGFPSRALPLEFKASGRASDDIAVIIGNADYGKAGRDIPDVVPAYADAESFRHYAKTALGIREGNIIFIKDATTADMASLFGTESNHRGRLYNWTKPGQSRIYVYYSGHGAPAGEEGSAYLVPSNADADTIELTGYRLATLYQNLGKIPAKSVTVVLEACFSGRSEAGSLISNASPVFLSEENLEIPRNVRVISAGGPRQIASWEEDKSNSLFTKYYLTGLSGAADKAPFGNGDGKVTDGELQQYLDQTLTYWARRYYGRDQRAQFTHMN</sequence>
<dbReference type="Proteomes" id="UP000256845">
    <property type="component" value="Unassembled WGS sequence"/>
</dbReference>
<keyword evidence="1" id="KW-0732">Signal</keyword>
<dbReference type="GO" id="GO:0006508">
    <property type="term" value="P:proteolysis"/>
    <property type="evidence" value="ECO:0007669"/>
    <property type="project" value="InterPro"/>
</dbReference>
<evidence type="ECO:0000256" key="1">
    <source>
        <dbReference type="SAM" id="SignalP"/>
    </source>
</evidence>
<feature type="domain" description="Peptidase C14 caspase" evidence="2">
    <location>
        <begin position="206"/>
        <end position="406"/>
    </location>
</feature>
<accession>A0A3D9H6P0</accession>
<gene>
    <name evidence="3" type="ORF">DFP90_11316</name>
</gene>
<feature type="signal peptide" evidence="1">
    <location>
        <begin position="1"/>
        <end position="19"/>
    </location>
</feature>
<dbReference type="EMBL" id="QRDW01000013">
    <property type="protein sequence ID" value="RED44811.1"/>
    <property type="molecule type" value="Genomic_DNA"/>
</dbReference>
<dbReference type="Gene3D" id="2.60.120.430">
    <property type="entry name" value="Galactose-binding lectin"/>
    <property type="match status" value="1"/>
</dbReference>
<protein>
    <submittedName>
        <fullName evidence="3">Caspase domain-containing protein</fullName>
    </submittedName>
</protein>
<dbReference type="SUPFAM" id="SSF49785">
    <property type="entry name" value="Galactose-binding domain-like"/>
    <property type="match status" value="1"/>
</dbReference>
<organism evidence="3 4">
    <name type="scientific">Aestuariispira insulae</name>
    <dbReference type="NCBI Taxonomy" id="1461337"/>
    <lineage>
        <taxon>Bacteria</taxon>
        <taxon>Pseudomonadati</taxon>
        <taxon>Pseudomonadota</taxon>
        <taxon>Alphaproteobacteria</taxon>
        <taxon>Rhodospirillales</taxon>
        <taxon>Kiloniellaceae</taxon>
        <taxon>Aestuariispira</taxon>
    </lineage>
</organism>
<dbReference type="SUPFAM" id="SSF52129">
    <property type="entry name" value="Caspase-like"/>
    <property type="match status" value="1"/>
</dbReference>
<evidence type="ECO:0000313" key="4">
    <source>
        <dbReference type="Proteomes" id="UP000256845"/>
    </source>
</evidence>
<dbReference type="InterPro" id="IPR008979">
    <property type="entry name" value="Galactose-bd-like_sf"/>
</dbReference>